<organism evidence="2 3">
    <name type="scientific">Ambispora gerdemannii</name>
    <dbReference type="NCBI Taxonomy" id="144530"/>
    <lineage>
        <taxon>Eukaryota</taxon>
        <taxon>Fungi</taxon>
        <taxon>Fungi incertae sedis</taxon>
        <taxon>Mucoromycota</taxon>
        <taxon>Glomeromycotina</taxon>
        <taxon>Glomeromycetes</taxon>
        <taxon>Archaeosporales</taxon>
        <taxon>Ambisporaceae</taxon>
        <taxon>Ambispora</taxon>
    </lineage>
</organism>
<protein>
    <submittedName>
        <fullName evidence="2">603_t:CDS:1</fullName>
    </submittedName>
</protein>
<feature type="compositionally biased region" description="Basic residues" evidence="1">
    <location>
        <begin position="1"/>
        <end position="11"/>
    </location>
</feature>
<name>A0A9N8Z5Y4_9GLOM</name>
<reference evidence="2" key="1">
    <citation type="submission" date="2021-06" db="EMBL/GenBank/DDBJ databases">
        <authorList>
            <person name="Kallberg Y."/>
            <person name="Tangrot J."/>
            <person name="Rosling A."/>
        </authorList>
    </citation>
    <scope>NUCLEOTIDE SEQUENCE</scope>
    <source>
        <strain evidence="2">MT106</strain>
    </source>
</reference>
<feature type="compositionally biased region" description="Polar residues" evidence="1">
    <location>
        <begin position="40"/>
        <end position="54"/>
    </location>
</feature>
<comment type="caution">
    <text evidence="2">The sequence shown here is derived from an EMBL/GenBank/DDBJ whole genome shotgun (WGS) entry which is preliminary data.</text>
</comment>
<dbReference type="EMBL" id="CAJVPL010000221">
    <property type="protein sequence ID" value="CAG8467998.1"/>
    <property type="molecule type" value="Genomic_DNA"/>
</dbReference>
<accession>A0A9N8Z5Y4</accession>
<evidence type="ECO:0000313" key="2">
    <source>
        <dbReference type="EMBL" id="CAG8467998.1"/>
    </source>
</evidence>
<dbReference type="Proteomes" id="UP000789831">
    <property type="component" value="Unassembled WGS sequence"/>
</dbReference>
<keyword evidence="3" id="KW-1185">Reference proteome</keyword>
<dbReference type="OrthoDB" id="2460451at2759"/>
<dbReference type="AlphaFoldDB" id="A0A9N8Z5Y4"/>
<evidence type="ECO:0000313" key="3">
    <source>
        <dbReference type="Proteomes" id="UP000789831"/>
    </source>
</evidence>
<gene>
    <name evidence="2" type="ORF">AGERDE_LOCUS2593</name>
</gene>
<feature type="compositionally biased region" description="Basic and acidic residues" evidence="1">
    <location>
        <begin position="55"/>
        <end position="87"/>
    </location>
</feature>
<proteinExistence type="predicted"/>
<evidence type="ECO:0000256" key="1">
    <source>
        <dbReference type="SAM" id="MobiDB-lite"/>
    </source>
</evidence>
<feature type="region of interest" description="Disordered" evidence="1">
    <location>
        <begin position="1"/>
        <end position="87"/>
    </location>
</feature>
<sequence>MQRSTRSKKNSKSQVADENSFVDFKTPKHNAKTPKLQAKTPFQTSYQAFQTPNKKYNDKPTKSPTRALKDKTNKTKYNDKPTKSSTRVLKDKTNRTPYVGNNQQTNLYQEANEVVWDVEYCHPHQEEFPYEPSEDICIDLEYFRGRPTAEAYEFDNFEFKDLPIIEINEHDLRLDPASIVNEKEIYQIHDSGSIEWGFENLFEEVFGPLPPAVSS</sequence>